<gene>
    <name evidence="1" type="ORF">C5O19_15575</name>
</gene>
<organism evidence="1 2">
    <name type="scientific">Siphonobacter curvatus</name>
    <dbReference type="NCBI Taxonomy" id="2094562"/>
    <lineage>
        <taxon>Bacteria</taxon>
        <taxon>Pseudomonadati</taxon>
        <taxon>Bacteroidota</taxon>
        <taxon>Cytophagia</taxon>
        <taxon>Cytophagales</taxon>
        <taxon>Cytophagaceae</taxon>
        <taxon>Siphonobacter</taxon>
    </lineage>
</organism>
<proteinExistence type="predicted"/>
<keyword evidence="2" id="KW-1185">Reference proteome</keyword>
<dbReference type="OrthoDB" id="663319at2"/>
<evidence type="ECO:0000313" key="2">
    <source>
        <dbReference type="Proteomes" id="UP000239590"/>
    </source>
</evidence>
<comment type="caution">
    <text evidence="1">The sequence shown here is derived from an EMBL/GenBank/DDBJ whole genome shotgun (WGS) entry which is preliminary data.</text>
</comment>
<dbReference type="Proteomes" id="UP000239590">
    <property type="component" value="Unassembled WGS sequence"/>
</dbReference>
<dbReference type="EMBL" id="PTRA01000002">
    <property type="protein sequence ID" value="PQA56760.1"/>
    <property type="molecule type" value="Genomic_DNA"/>
</dbReference>
<evidence type="ECO:0000313" key="1">
    <source>
        <dbReference type="EMBL" id="PQA56760.1"/>
    </source>
</evidence>
<name>A0A2S7IJE3_9BACT</name>
<accession>A0A2S7IJE3</accession>
<dbReference type="AlphaFoldDB" id="A0A2S7IJE3"/>
<protein>
    <submittedName>
        <fullName evidence="1">Uncharacterized protein</fullName>
    </submittedName>
</protein>
<dbReference type="RefSeq" id="WP_104714248.1">
    <property type="nucleotide sequence ID" value="NZ_PTRA01000002.1"/>
</dbReference>
<sequence>MRKTTYIDSDRLPVWLDETEKQDPRAFMESFWGGYRLPECRFLLWELLSGDLKGNPEGYHCQALASTLVHYFEQCAAT</sequence>
<reference evidence="2" key="1">
    <citation type="submission" date="2018-02" db="EMBL/GenBank/DDBJ databases">
        <title>Genome sequencing of Solimonas sp. HR-BB.</title>
        <authorList>
            <person name="Lee Y."/>
            <person name="Jeon C.O."/>
        </authorList>
    </citation>
    <scope>NUCLEOTIDE SEQUENCE [LARGE SCALE GENOMIC DNA]</scope>
    <source>
        <strain evidence="2">HR-U</strain>
    </source>
</reference>